<dbReference type="EMBL" id="JAPXFL010000009">
    <property type="protein sequence ID" value="KAK9502153.1"/>
    <property type="molecule type" value="Genomic_DNA"/>
</dbReference>
<organism evidence="2 3">
    <name type="scientific">Rhynocoris fuscipes</name>
    <dbReference type="NCBI Taxonomy" id="488301"/>
    <lineage>
        <taxon>Eukaryota</taxon>
        <taxon>Metazoa</taxon>
        <taxon>Ecdysozoa</taxon>
        <taxon>Arthropoda</taxon>
        <taxon>Hexapoda</taxon>
        <taxon>Insecta</taxon>
        <taxon>Pterygota</taxon>
        <taxon>Neoptera</taxon>
        <taxon>Paraneoptera</taxon>
        <taxon>Hemiptera</taxon>
        <taxon>Heteroptera</taxon>
        <taxon>Panheteroptera</taxon>
        <taxon>Cimicomorpha</taxon>
        <taxon>Reduviidae</taxon>
        <taxon>Harpactorinae</taxon>
        <taxon>Harpactorini</taxon>
        <taxon>Rhynocoris</taxon>
    </lineage>
</organism>
<name>A0AAW1CTG0_9HEMI</name>
<sequence>MKNFDFQISTKIFVLSLPEHIFSIFGMTSVCVCVCGCADVRIQYNSKNDCRRILKFWI</sequence>
<comment type="caution">
    <text evidence="2">The sequence shown here is derived from an EMBL/GenBank/DDBJ whole genome shotgun (WGS) entry which is preliminary data.</text>
</comment>
<keyword evidence="1" id="KW-0812">Transmembrane</keyword>
<evidence type="ECO:0000256" key="1">
    <source>
        <dbReference type="SAM" id="Phobius"/>
    </source>
</evidence>
<proteinExistence type="predicted"/>
<feature type="transmembrane region" description="Helical" evidence="1">
    <location>
        <begin position="20"/>
        <end position="42"/>
    </location>
</feature>
<dbReference type="Proteomes" id="UP001461498">
    <property type="component" value="Unassembled WGS sequence"/>
</dbReference>
<keyword evidence="1" id="KW-0472">Membrane</keyword>
<keyword evidence="3" id="KW-1185">Reference proteome</keyword>
<dbReference type="AlphaFoldDB" id="A0AAW1CTG0"/>
<reference evidence="2 3" key="1">
    <citation type="submission" date="2022-12" db="EMBL/GenBank/DDBJ databases">
        <title>Chromosome-level genome assembly of true bugs.</title>
        <authorList>
            <person name="Ma L."/>
            <person name="Li H."/>
        </authorList>
    </citation>
    <scope>NUCLEOTIDE SEQUENCE [LARGE SCALE GENOMIC DNA]</scope>
    <source>
        <strain evidence="2">Lab_2022b</strain>
    </source>
</reference>
<accession>A0AAW1CTG0</accession>
<gene>
    <name evidence="2" type="ORF">O3M35_012740</name>
</gene>
<keyword evidence="1" id="KW-1133">Transmembrane helix</keyword>
<evidence type="ECO:0000313" key="3">
    <source>
        <dbReference type="Proteomes" id="UP001461498"/>
    </source>
</evidence>
<protein>
    <submittedName>
        <fullName evidence="2">Uncharacterized protein</fullName>
    </submittedName>
</protein>
<evidence type="ECO:0000313" key="2">
    <source>
        <dbReference type="EMBL" id="KAK9502153.1"/>
    </source>
</evidence>